<evidence type="ECO:0000256" key="6">
    <source>
        <dbReference type="SAM" id="Phobius"/>
    </source>
</evidence>
<feature type="transmembrane region" description="Helical" evidence="6">
    <location>
        <begin position="214"/>
        <end position="234"/>
    </location>
</feature>
<feature type="transmembrane region" description="Helical" evidence="6">
    <location>
        <begin position="91"/>
        <end position="111"/>
    </location>
</feature>
<proteinExistence type="predicted"/>
<feature type="transmembrane region" description="Helical" evidence="6">
    <location>
        <begin position="123"/>
        <end position="144"/>
    </location>
</feature>
<reference evidence="7 8" key="1">
    <citation type="submission" date="2020-11" db="EMBL/GenBank/DDBJ databases">
        <title>Genome seq and assembly of Sphingosinicella sp.</title>
        <authorList>
            <person name="Chhetri G."/>
        </authorList>
    </citation>
    <scope>NUCLEOTIDE SEQUENCE [LARGE SCALE GENOMIC DNA]</scope>
    <source>
        <strain evidence="7 8">UDD2</strain>
    </source>
</reference>
<dbReference type="EMBL" id="CP065592">
    <property type="protein sequence ID" value="QPQ54000.1"/>
    <property type="molecule type" value="Genomic_DNA"/>
</dbReference>
<evidence type="ECO:0000313" key="8">
    <source>
        <dbReference type="Proteomes" id="UP000594873"/>
    </source>
</evidence>
<dbReference type="PANTHER" id="PTHR43243:SF4">
    <property type="entry name" value="CATIONIC AMINO ACID TRANSPORTER 4"/>
    <property type="match status" value="1"/>
</dbReference>
<protein>
    <submittedName>
        <fullName evidence="7">Amino acid permease</fullName>
    </submittedName>
</protein>
<feature type="transmembrane region" description="Helical" evidence="6">
    <location>
        <begin position="448"/>
        <end position="467"/>
    </location>
</feature>
<dbReference type="InterPro" id="IPR002293">
    <property type="entry name" value="AA/rel_permease1"/>
</dbReference>
<keyword evidence="3 6" id="KW-0812">Transmembrane</keyword>
<feature type="transmembrane region" description="Helical" evidence="6">
    <location>
        <begin position="260"/>
        <end position="281"/>
    </location>
</feature>
<evidence type="ECO:0000256" key="3">
    <source>
        <dbReference type="ARBA" id="ARBA00022692"/>
    </source>
</evidence>
<dbReference type="GO" id="GO:0016020">
    <property type="term" value="C:membrane"/>
    <property type="evidence" value="ECO:0007669"/>
    <property type="project" value="UniProtKB-SubCell"/>
</dbReference>
<feature type="transmembrane region" description="Helical" evidence="6">
    <location>
        <begin position="393"/>
        <end position="411"/>
    </location>
</feature>
<evidence type="ECO:0000256" key="5">
    <source>
        <dbReference type="ARBA" id="ARBA00023136"/>
    </source>
</evidence>
<evidence type="ECO:0000256" key="2">
    <source>
        <dbReference type="ARBA" id="ARBA00022448"/>
    </source>
</evidence>
<feature type="transmembrane region" description="Helical" evidence="6">
    <location>
        <begin position="293"/>
        <end position="320"/>
    </location>
</feature>
<dbReference type="GO" id="GO:0015171">
    <property type="term" value="F:amino acid transmembrane transporter activity"/>
    <property type="evidence" value="ECO:0007669"/>
    <property type="project" value="TreeGrafter"/>
</dbReference>
<dbReference type="KEGG" id="sflv:IC614_06350"/>
<feature type="transmembrane region" description="Helical" evidence="6">
    <location>
        <begin position="340"/>
        <end position="363"/>
    </location>
</feature>
<feature type="transmembrane region" description="Helical" evidence="6">
    <location>
        <begin position="473"/>
        <end position="491"/>
    </location>
</feature>
<dbReference type="AlphaFoldDB" id="A0A7T2GHI9"/>
<keyword evidence="4 6" id="KW-1133">Transmembrane helix</keyword>
<keyword evidence="5 6" id="KW-0472">Membrane</keyword>
<dbReference type="Pfam" id="PF13520">
    <property type="entry name" value="AA_permease_2"/>
    <property type="match status" value="1"/>
</dbReference>
<keyword evidence="8" id="KW-1185">Reference proteome</keyword>
<dbReference type="Proteomes" id="UP000594873">
    <property type="component" value="Chromosome"/>
</dbReference>
<evidence type="ECO:0000256" key="4">
    <source>
        <dbReference type="ARBA" id="ARBA00022989"/>
    </source>
</evidence>
<dbReference type="PANTHER" id="PTHR43243">
    <property type="entry name" value="INNER MEMBRANE TRANSPORTER YGJI-RELATED"/>
    <property type="match status" value="1"/>
</dbReference>
<feature type="transmembrane region" description="Helical" evidence="6">
    <location>
        <begin position="417"/>
        <end position="436"/>
    </location>
</feature>
<comment type="subcellular location">
    <subcellularLocation>
        <location evidence="1">Membrane</location>
        <topology evidence="1">Multi-pass membrane protein</topology>
    </subcellularLocation>
</comment>
<gene>
    <name evidence="7" type="ORF">IC614_06350</name>
</gene>
<evidence type="ECO:0000313" key="7">
    <source>
        <dbReference type="EMBL" id="QPQ54000.1"/>
    </source>
</evidence>
<feature type="transmembrane region" description="Helical" evidence="6">
    <location>
        <begin position="64"/>
        <end position="85"/>
    </location>
</feature>
<sequence>MRASASPRIIDPRQFRGGLPARAPNRTGKRGRVLAQWNARKRIVASEDLPSEHRLKRSLGWPHLVALGVGAIVGTGILTLIGVGADKAGPAVILSFAIAGVICACAALAYAEMATMIPASGSAYTYTYVVIGELLAWIVGWSLILEYSLVVSAVAVGWSGYAAPLLQAWAGVPMSLMQGPELGGIVNLPAIFIIAVVAGLLIAGTRESATLNAILVVVKIVALIVFVAVALPYFDAANFEPFAPFGFDKQMSADGVERGVMAAAAIIFFAFYGFDAIATAAEEAKNPGRDLSIGIVGSMVACVAIYMAVAAAAIGALAYTRFANSPEPLALILRELGQPAAATYLAASAVIALPTVILAFFYGQSRIFFVMARDGLLPRGLARVSARGNPVRITLFTAILVAILAGFIPLADLAALANAGTLTAFAAVAVCMLIMRRRAPDAERTFRTPMPWVVGLIAILGCAYLFYSLPAKTQHYFLIAQVVGLAIYFLYGSRRSVAAGEG</sequence>
<feature type="transmembrane region" description="Helical" evidence="6">
    <location>
        <begin position="182"/>
        <end position="202"/>
    </location>
</feature>
<name>A0A7T2GHI9_9SPHN</name>
<keyword evidence="2" id="KW-0813">Transport</keyword>
<evidence type="ECO:0000256" key="1">
    <source>
        <dbReference type="ARBA" id="ARBA00004141"/>
    </source>
</evidence>
<organism evidence="7 8">
    <name type="scientific">Allosphingosinicella flava</name>
    <dbReference type="NCBI Taxonomy" id="2771430"/>
    <lineage>
        <taxon>Bacteria</taxon>
        <taxon>Pseudomonadati</taxon>
        <taxon>Pseudomonadota</taxon>
        <taxon>Alphaproteobacteria</taxon>
        <taxon>Sphingomonadales</taxon>
        <taxon>Sphingomonadaceae</taxon>
        <taxon>Allosphingosinicella</taxon>
    </lineage>
</organism>
<dbReference type="PIRSF" id="PIRSF006060">
    <property type="entry name" value="AA_transporter"/>
    <property type="match status" value="1"/>
</dbReference>
<dbReference type="Gene3D" id="1.20.1740.10">
    <property type="entry name" value="Amino acid/polyamine transporter I"/>
    <property type="match status" value="1"/>
</dbReference>
<accession>A0A7T2GHI9</accession>